<keyword evidence="3" id="KW-1185">Reference proteome</keyword>
<dbReference type="OrthoDB" id="10561965at2759"/>
<comment type="caution">
    <text evidence="2">The sequence shown here is derived from an EMBL/GenBank/DDBJ whole genome shotgun (WGS) entry which is preliminary data.</text>
</comment>
<keyword evidence="1" id="KW-0812">Transmembrane</keyword>
<gene>
    <name evidence="2" type="ORF">T02_11969</name>
</gene>
<evidence type="ECO:0000256" key="1">
    <source>
        <dbReference type="SAM" id="Phobius"/>
    </source>
</evidence>
<accession>A0A0V1LS17</accession>
<organism evidence="2 3">
    <name type="scientific">Trichinella nativa</name>
    <dbReference type="NCBI Taxonomy" id="6335"/>
    <lineage>
        <taxon>Eukaryota</taxon>
        <taxon>Metazoa</taxon>
        <taxon>Ecdysozoa</taxon>
        <taxon>Nematoda</taxon>
        <taxon>Enoplea</taxon>
        <taxon>Dorylaimia</taxon>
        <taxon>Trichinellida</taxon>
        <taxon>Trichinellidae</taxon>
        <taxon>Trichinella</taxon>
    </lineage>
</organism>
<keyword evidence="1" id="KW-0472">Membrane</keyword>
<feature type="transmembrane region" description="Helical" evidence="1">
    <location>
        <begin position="131"/>
        <end position="152"/>
    </location>
</feature>
<proteinExistence type="predicted"/>
<dbReference type="Proteomes" id="UP000054721">
    <property type="component" value="Unassembled WGS sequence"/>
</dbReference>
<evidence type="ECO:0000313" key="2">
    <source>
        <dbReference type="EMBL" id="KRZ62319.1"/>
    </source>
</evidence>
<reference evidence="2 3" key="1">
    <citation type="submission" date="2015-05" db="EMBL/GenBank/DDBJ databases">
        <title>Evolution of Trichinella species and genotypes.</title>
        <authorList>
            <person name="Korhonen P.K."/>
            <person name="Edoardo P."/>
            <person name="Giuseppe L.R."/>
            <person name="Gasser R.B."/>
        </authorList>
    </citation>
    <scope>NUCLEOTIDE SEQUENCE [LARGE SCALE GENOMIC DNA]</scope>
    <source>
        <strain evidence="2">ISS10</strain>
    </source>
</reference>
<sequence>MHLRRCPSRDTFACTSGFDILIMGYMKRYTHACILPDVSLLDLDILHLAKCSLYIISSSQWWFIDCVLGGVWLDPTPSVLKVETYAIETCHWRKIELVTKNTNIHHIMRSVCVCWLVVVCFELVFKCNTCIVLTASLNFLHIISTLALYNYVASWMAFGKMNIRKWNDNAKPFSIQASSTLANNSFQWREFTLGQQQFQ</sequence>
<dbReference type="EMBL" id="JYDW01000010">
    <property type="protein sequence ID" value="KRZ62319.1"/>
    <property type="molecule type" value="Genomic_DNA"/>
</dbReference>
<evidence type="ECO:0000313" key="3">
    <source>
        <dbReference type="Proteomes" id="UP000054721"/>
    </source>
</evidence>
<feature type="transmembrane region" description="Helical" evidence="1">
    <location>
        <begin position="107"/>
        <end position="125"/>
    </location>
</feature>
<keyword evidence="1" id="KW-1133">Transmembrane helix</keyword>
<dbReference type="AlphaFoldDB" id="A0A0V1LS17"/>
<name>A0A0V1LS17_9BILA</name>
<protein>
    <submittedName>
        <fullName evidence="2">Uncharacterized protein</fullName>
    </submittedName>
</protein>